<protein>
    <submittedName>
        <fullName evidence="1">Uncharacterized protein</fullName>
    </submittedName>
</protein>
<accession>A0A9E7SU66</accession>
<name>A0A9E7SU66_9CAUD</name>
<gene>
    <name evidence="1" type="ORF">BAJUN_02100</name>
</gene>
<organism evidence="1 2">
    <name type="scientific">Brevundimonas phage vB_BgoS-Bajun</name>
    <dbReference type="NCBI Taxonomy" id="2948594"/>
    <lineage>
        <taxon>Viruses</taxon>
        <taxon>Duplodnaviria</taxon>
        <taxon>Heunggongvirae</taxon>
        <taxon>Uroviricota</taxon>
        <taxon>Caudoviricetes</taxon>
        <taxon>Dolichocephalovirinae</taxon>
    </lineage>
</organism>
<evidence type="ECO:0000313" key="2">
    <source>
        <dbReference type="Proteomes" id="UP001057427"/>
    </source>
</evidence>
<keyword evidence="2" id="KW-1185">Reference proteome</keyword>
<reference evidence="1" key="1">
    <citation type="submission" date="2022-05" db="EMBL/GenBank/DDBJ databases">
        <authorList>
            <person name="Friedrich I."/>
            <person name="Poehlein A."/>
            <person name="Schneider D."/>
            <person name="Hertel R."/>
            <person name="Daniel R."/>
        </authorList>
    </citation>
    <scope>NUCLEOTIDE SEQUENCE</scope>
</reference>
<dbReference type="Proteomes" id="UP001057427">
    <property type="component" value="Segment"/>
</dbReference>
<proteinExistence type="predicted"/>
<dbReference type="EMBL" id="ON529858">
    <property type="protein sequence ID" value="UTC29840.1"/>
    <property type="molecule type" value="Genomic_DNA"/>
</dbReference>
<evidence type="ECO:0000313" key="1">
    <source>
        <dbReference type="EMBL" id="UTC29840.1"/>
    </source>
</evidence>
<sequence>MPPNPSEIMTDAFRDLMTHGFYITDPDTGEVLEGEERDRVLKMTKAWRNDMWRAFQPLDDGLNPIRALNRIKARGR</sequence>